<gene>
    <name evidence="2" type="ORF">H4W31_006515</name>
</gene>
<keyword evidence="3" id="KW-1185">Reference proteome</keyword>
<organism evidence="2 3">
    <name type="scientific">Plantactinospora soyae</name>
    <dbReference type="NCBI Taxonomy" id="1544732"/>
    <lineage>
        <taxon>Bacteria</taxon>
        <taxon>Bacillati</taxon>
        <taxon>Actinomycetota</taxon>
        <taxon>Actinomycetes</taxon>
        <taxon>Micromonosporales</taxon>
        <taxon>Micromonosporaceae</taxon>
        <taxon>Plantactinospora</taxon>
    </lineage>
</organism>
<sequence length="171" mass="18087">MPGQSIRPTLLRTLASGLAGGAAVCVALYATFALWGGSERGKTGLLFDPSTQSAKLIAIWKQIERLPLLTSSPAIIIASYLGFAVAYAFVYRFVAEGWPPGTAKRVARLAPIVWLPGAFFEVQGPVNLAHQPILPTAIALTFWAVAAVAEALAIVAVVEFRSSVPRPARSS</sequence>
<feature type="transmembrane region" description="Helical" evidence="1">
    <location>
        <begin position="74"/>
        <end position="94"/>
    </location>
</feature>
<dbReference type="AlphaFoldDB" id="A0A927R124"/>
<evidence type="ECO:0000313" key="3">
    <source>
        <dbReference type="Proteomes" id="UP000649753"/>
    </source>
</evidence>
<protein>
    <submittedName>
        <fullName evidence="2">Uncharacterized protein</fullName>
    </submittedName>
</protein>
<keyword evidence="1" id="KW-1133">Transmembrane helix</keyword>
<dbReference type="Proteomes" id="UP000649753">
    <property type="component" value="Unassembled WGS sequence"/>
</dbReference>
<keyword evidence="1" id="KW-0472">Membrane</keyword>
<proteinExistence type="predicted"/>
<name>A0A927R124_9ACTN</name>
<evidence type="ECO:0000313" key="2">
    <source>
        <dbReference type="EMBL" id="MBE1490877.1"/>
    </source>
</evidence>
<accession>A0A927R124</accession>
<keyword evidence="1" id="KW-0812">Transmembrane</keyword>
<evidence type="ECO:0000256" key="1">
    <source>
        <dbReference type="SAM" id="Phobius"/>
    </source>
</evidence>
<dbReference type="RefSeq" id="WP_192770078.1">
    <property type="nucleotide sequence ID" value="NZ_JADBEB010000001.1"/>
</dbReference>
<comment type="caution">
    <text evidence="2">The sequence shown here is derived from an EMBL/GenBank/DDBJ whole genome shotgun (WGS) entry which is preliminary data.</text>
</comment>
<reference evidence="2" key="1">
    <citation type="submission" date="2020-10" db="EMBL/GenBank/DDBJ databases">
        <title>Sequencing the genomes of 1000 actinobacteria strains.</title>
        <authorList>
            <person name="Klenk H.-P."/>
        </authorList>
    </citation>
    <scope>NUCLEOTIDE SEQUENCE</scope>
    <source>
        <strain evidence="2">DSM 46832</strain>
    </source>
</reference>
<feature type="transmembrane region" description="Helical" evidence="1">
    <location>
        <begin position="12"/>
        <end position="35"/>
    </location>
</feature>
<feature type="transmembrane region" description="Helical" evidence="1">
    <location>
        <begin position="138"/>
        <end position="160"/>
    </location>
</feature>
<dbReference type="EMBL" id="JADBEB010000001">
    <property type="protein sequence ID" value="MBE1490877.1"/>
    <property type="molecule type" value="Genomic_DNA"/>
</dbReference>